<organism evidence="3 4">
    <name type="scientific">Parascaris equorum</name>
    <name type="common">Equine roundworm</name>
    <dbReference type="NCBI Taxonomy" id="6256"/>
    <lineage>
        <taxon>Eukaryota</taxon>
        <taxon>Metazoa</taxon>
        <taxon>Ecdysozoa</taxon>
        <taxon>Nematoda</taxon>
        <taxon>Chromadorea</taxon>
        <taxon>Rhabditida</taxon>
        <taxon>Spirurina</taxon>
        <taxon>Ascaridomorpha</taxon>
        <taxon>Ascaridoidea</taxon>
        <taxon>Ascarididae</taxon>
        <taxon>Parascaris</taxon>
    </lineage>
</organism>
<proteinExistence type="predicted"/>
<dbReference type="WBParaSite" id="PEQ_0000400601-mRNA-1">
    <property type="protein sequence ID" value="PEQ_0000400601-mRNA-1"/>
    <property type="gene ID" value="PEQ_0000400601"/>
</dbReference>
<keyword evidence="3" id="KW-1185">Reference proteome</keyword>
<dbReference type="SMART" id="SM01293">
    <property type="entry name" value="DUF3402"/>
    <property type="match status" value="1"/>
</dbReference>
<dbReference type="AlphaFoldDB" id="A0A914RBF6"/>
<dbReference type="InterPro" id="IPR021819">
    <property type="entry name" value="Far11/STRP_C"/>
</dbReference>
<dbReference type="Pfam" id="PF11882">
    <property type="entry name" value="DUF3402"/>
    <property type="match status" value="2"/>
</dbReference>
<dbReference type="GO" id="GO:0005829">
    <property type="term" value="C:cytosol"/>
    <property type="evidence" value="ECO:0007669"/>
    <property type="project" value="TreeGrafter"/>
</dbReference>
<dbReference type="InterPro" id="IPR040185">
    <property type="entry name" value="Far11/STRP"/>
</dbReference>
<reference evidence="4" key="1">
    <citation type="submission" date="2022-11" db="UniProtKB">
        <authorList>
            <consortium name="WormBaseParasite"/>
        </authorList>
    </citation>
    <scope>IDENTIFICATION</scope>
</reference>
<keyword evidence="1" id="KW-0732">Signal</keyword>
<protein>
    <submittedName>
        <fullName evidence="4">Far11/STRP C-terminal domain-containing protein</fullName>
    </submittedName>
</protein>
<sequence length="268" mass="31205">MMLPNLSQYVIALLKVLLAAAPSSKAKSDAINILSDVLTPETDNSEVLSNSINFDSSLTNVLEQSVRIAIDVNRHKEAASSILILLMKHLRLNHVYQFEYLSQHLVFANCIPLILKFLDQNMVRYVQSKHELLPFNYPRAPLHYVRNHDEWPVLNVDNVDEGDSQSQSYYLWRNVFSTINLLRVLNKLTKWKHSRTMMLVVFKSAPILKRSLRIRLVVFQLYVLKLLKVQARYLGRQWRRSNMEIMSAIYMSYCSKYLVPLCFLLGIF</sequence>
<dbReference type="GO" id="GO:0007010">
    <property type="term" value="P:cytoskeleton organization"/>
    <property type="evidence" value="ECO:0007669"/>
    <property type="project" value="TreeGrafter"/>
</dbReference>
<dbReference type="Proteomes" id="UP000887564">
    <property type="component" value="Unplaced"/>
</dbReference>
<evidence type="ECO:0000259" key="2">
    <source>
        <dbReference type="SMART" id="SM01293"/>
    </source>
</evidence>
<evidence type="ECO:0000256" key="1">
    <source>
        <dbReference type="SAM" id="SignalP"/>
    </source>
</evidence>
<feature type="signal peptide" evidence="1">
    <location>
        <begin position="1"/>
        <end position="26"/>
    </location>
</feature>
<evidence type="ECO:0000313" key="4">
    <source>
        <dbReference type="WBParaSite" id="PEQ_0000400601-mRNA-1"/>
    </source>
</evidence>
<dbReference type="PANTHER" id="PTHR13239:SF4">
    <property type="entry name" value="AT25231P"/>
    <property type="match status" value="1"/>
</dbReference>
<feature type="domain" description="Far11/STRP C-terminal" evidence="2">
    <location>
        <begin position="1"/>
        <end position="267"/>
    </location>
</feature>
<evidence type="ECO:0000313" key="3">
    <source>
        <dbReference type="Proteomes" id="UP000887564"/>
    </source>
</evidence>
<accession>A0A914RBF6</accession>
<feature type="chain" id="PRO_5036972676" evidence="1">
    <location>
        <begin position="27"/>
        <end position="268"/>
    </location>
</feature>
<name>A0A914RBF6_PAREQ</name>
<dbReference type="PANTHER" id="PTHR13239">
    <property type="entry name" value="PROTEIN REQUIRED FOR HYPHAL ANASTOMOSIS HAM-2"/>
    <property type="match status" value="1"/>
</dbReference>